<keyword evidence="2" id="KW-0808">Transferase</keyword>
<dbReference type="Pfam" id="PF13302">
    <property type="entry name" value="Acetyltransf_3"/>
    <property type="match status" value="1"/>
</dbReference>
<dbReference type="AlphaFoldDB" id="A0A078M1Z9"/>
<dbReference type="PANTHER" id="PTHR43792">
    <property type="entry name" value="GNAT FAMILY, PUTATIVE (AFU_ORTHOLOGUE AFUA_3G00765)-RELATED-RELATED"/>
    <property type="match status" value="1"/>
</dbReference>
<organism evidence="2">
    <name type="scientific">Metalysinibacillus saudimassiliensis</name>
    <dbReference type="NCBI Taxonomy" id="1461583"/>
    <lineage>
        <taxon>Bacteria</taxon>
        <taxon>Bacillati</taxon>
        <taxon>Bacillota</taxon>
        <taxon>Bacilli</taxon>
        <taxon>Bacillales</taxon>
        <taxon>Caryophanaceae</taxon>
        <taxon>Metalysinibacillus</taxon>
    </lineage>
</organism>
<dbReference type="InterPro" id="IPR016181">
    <property type="entry name" value="Acyl_CoA_acyltransferase"/>
</dbReference>
<dbReference type="HOGENOM" id="CLU_013985_3_6_9"/>
<dbReference type="InterPro" id="IPR051531">
    <property type="entry name" value="N-acetyltransferase"/>
</dbReference>
<gene>
    <name evidence="2" type="ORF">BN1050_00898</name>
</gene>
<accession>A0A078M1Z9</accession>
<dbReference type="GO" id="GO:0016747">
    <property type="term" value="F:acyltransferase activity, transferring groups other than amino-acyl groups"/>
    <property type="evidence" value="ECO:0007669"/>
    <property type="project" value="InterPro"/>
</dbReference>
<name>A0A078M1Z9_9BACL</name>
<dbReference type="InterPro" id="IPR000182">
    <property type="entry name" value="GNAT_dom"/>
</dbReference>
<dbReference type="EMBL" id="LN483074">
    <property type="protein sequence ID" value="CEA01408.1"/>
    <property type="molecule type" value="Genomic_DNA"/>
</dbReference>
<dbReference type="CDD" id="cd04301">
    <property type="entry name" value="NAT_SF"/>
    <property type="match status" value="1"/>
</dbReference>
<evidence type="ECO:0000313" key="2">
    <source>
        <dbReference type="EMBL" id="CEA01408.1"/>
    </source>
</evidence>
<dbReference type="SUPFAM" id="SSF55729">
    <property type="entry name" value="Acyl-CoA N-acyltransferases (Nat)"/>
    <property type="match status" value="1"/>
</dbReference>
<dbReference type="PATRIC" id="fig|1461583.4.peg.858"/>
<proteinExistence type="predicted"/>
<feature type="domain" description="N-acetyltransferase" evidence="1">
    <location>
        <begin position="10"/>
        <end position="163"/>
    </location>
</feature>
<sequence length="163" mass="18656">MKDVLQTERLRLRKMHDDDAEDLYKIWANPRVANYMNIEPFTTANQALAMIRVINDAPYALRYSVLLENEIIGSAGFNDMNGASGVVEIGYDLAEHYWRRGFGTEIVRALLTEATHHHYTEVHAKIAPHNEGSIKLVEKLAFTYQATFEEEGQQVALYTKKLQ</sequence>
<dbReference type="Gene3D" id="3.40.630.30">
    <property type="match status" value="1"/>
</dbReference>
<dbReference type="PROSITE" id="PS51186">
    <property type="entry name" value="GNAT"/>
    <property type="match status" value="1"/>
</dbReference>
<evidence type="ECO:0000259" key="1">
    <source>
        <dbReference type="PROSITE" id="PS51186"/>
    </source>
</evidence>
<reference evidence="2" key="1">
    <citation type="submission" date="2014-07" db="EMBL/GenBank/DDBJ databases">
        <authorList>
            <person name="Urmite Genomes Urmite Genomes"/>
        </authorList>
    </citation>
    <scope>NUCLEOTIDE SEQUENCE</scope>
    <source>
        <strain evidence="2">13S34_air</strain>
    </source>
</reference>
<protein>
    <submittedName>
        <fullName evidence="2">Ribosomal-protein-S5-alanine N-acetyltransferase</fullName>
    </submittedName>
</protein>